<evidence type="ECO:0000256" key="2">
    <source>
        <dbReference type="SAM" id="SignalP"/>
    </source>
</evidence>
<dbReference type="EMBL" id="KZ305018">
    <property type="protein sequence ID" value="PIA65299.1"/>
    <property type="molecule type" value="Genomic_DNA"/>
</dbReference>
<feature type="compositionally biased region" description="Low complexity" evidence="1">
    <location>
        <begin position="177"/>
        <end position="188"/>
    </location>
</feature>
<evidence type="ECO:0008006" key="5">
    <source>
        <dbReference type="Google" id="ProtNLM"/>
    </source>
</evidence>
<evidence type="ECO:0000313" key="4">
    <source>
        <dbReference type="Proteomes" id="UP000230069"/>
    </source>
</evidence>
<gene>
    <name evidence="3" type="ORF">AQUCO_00100640v1</name>
</gene>
<proteinExistence type="predicted"/>
<evidence type="ECO:0000313" key="3">
    <source>
        <dbReference type="EMBL" id="PIA65299.1"/>
    </source>
</evidence>
<accession>A0A2G5FBA2</accession>
<reference evidence="3 4" key="1">
    <citation type="submission" date="2017-09" db="EMBL/GenBank/DDBJ databases">
        <title>WGS assembly of Aquilegia coerulea Goldsmith.</title>
        <authorList>
            <person name="Hodges S."/>
            <person name="Kramer E."/>
            <person name="Nordborg M."/>
            <person name="Tomkins J."/>
            <person name="Borevitz J."/>
            <person name="Derieg N."/>
            <person name="Yan J."/>
            <person name="Mihaltcheva S."/>
            <person name="Hayes R.D."/>
            <person name="Rokhsar D."/>
        </authorList>
    </citation>
    <scope>NUCLEOTIDE SEQUENCE [LARGE SCALE GENOMIC DNA]</scope>
    <source>
        <strain evidence="4">cv. Goldsmith</strain>
    </source>
</reference>
<sequence length="207" mass="21608">MNSTKFSSCVILLFMFIATVRGIDSQPNDLPWVGIACEFIKCGEGKCVPSTGNNTVLPFDCECNSGWKKIEVGGLTYPACVIPNCTIDFNCGTATPPPPPGPLLPPPAELTGPCALIWCGEGTCVVEGSNYSCQCNEGADNLFGNKTLACLKECALGADCNGVGFGSQPPPPPPPSAASNKNGPNSSSRTQYSLTMLLLAAVFFSML</sequence>
<dbReference type="STRING" id="218851.A0A2G5FBA2"/>
<feature type="chain" id="PRO_5013734217" description="EGF-like domain-containing protein" evidence="2">
    <location>
        <begin position="23"/>
        <end position="207"/>
    </location>
</feature>
<organism evidence="3 4">
    <name type="scientific">Aquilegia coerulea</name>
    <name type="common">Rocky mountain columbine</name>
    <dbReference type="NCBI Taxonomy" id="218851"/>
    <lineage>
        <taxon>Eukaryota</taxon>
        <taxon>Viridiplantae</taxon>
        <taxon>Streptophyta</taxon>
        <taxon>Embryophyta</taxon>
        <taxon>Tracheophyta</taxon>
        <taxon>Spermatophyta</taxon>
        <taxon>Magnoliopsida</taxon>
        <taxon>Ranunculales</taxon>
        <taxon>Ranunculaceae</taxon>
        <taxon>Thalictroideae</taxon>
        <taxon>Aquilegia</taxon>
    </lineage>
</organism>
<dbReference type="PANTHER" id="PTHR33881">
    <property type="entry name" value="NEUROGENIC LOCUS NOTCH-LIKE PROTEIN"/>
    <property type="match status" value="1"/>
</dbReference>
<dbReference type="OrthoDB" id="1933729at2759"/>
<keyword evidence="4" id="KW-1185">Reference proteome</keyword>
<dbReference type="AlphaFoldDB" id="A0A2G5FBA2"/>
<keyword evidence="2" id="KW-0732">Signal</keyword>
<evidence type="ECO:0000256" key="1">
    <source>
        <dbReference type="SAM" id="MobiDB-lite"/>
    </source>
</evidence>
<dbReference type="Proteomes" id="UP000230069">
    <property type="component" value="Unassembled WGS sequence"/>
</dbReference>
<name>A0A2G5FBA2_AQUCA</name>
<feature type="region of interest" description="Disordered" evidence="1">
    <location>
        <begin position="167"/>
        <end position="188"/>
    </location>
</feature>
<dbReference type="InParanoid" id="A0A2G5FBA2"/>
<feature type="signal peptide" evidence="2">
    <location>
        <begin position="1"/>
        <end position="22"/>
    </location>
</feature>
<dbReference type="PANTHER" id="PTHR33881:SF17">
    <property type="entry name" value="EGF-LIKE DOMAIN-CONTAINING PROTEIN"/>
    <property type="match status" value="1"/>
</dbReference>
<protein>
    <recommendedName>
        <fullName evidence="5">EGF-like domain-containing protein</fullName>
    </recommendedName>
</protein>